<dbReference type="Gene3D" id="3.40.50.720">
    <property type="entry name" value="NAD(P)-binding Rossmann-like Domain"/>
    <property type="match status" value="1"/>
</dbReference>
<dbReference type="InterPro" id="IPR036291">
    <property type="entry name" value="NAD(P)-bd_dom_sf"/>
</dbReference>
<gene>
    <name evidence="4" type="ORF">PYH38_003004</name>
</gene>
<reference evidence="4 5" key="1">
    <citation type="submission" date="2023-03" db="EMBL/GenBank/DDBJ databases">
        <authorList>
            <person name="Kaur S."/>
            <person name="Espinosa-Saiz D."/>
            <person name="Velazquez E."/>
            <person name="Menendez E."/>
            <person name="diCenzo G.C."/>
        </authorList>
    </citation>
    <scope>NUCLEOTIDE SEQUENCE [LARGE SCALE GENOMIC DNA]</scope>
    <source>
        <strain evidence="4 5">LMG 27395</strain>
    </source>
</reference>
<protein>
    <submittedName>
        <fullName evidence="4">NAD-dependent epimerase/dehydratase family protein</fullName>
    </submittedName>
</protein>
<dbReference type="Proteomes" id="UP001235547">
    <property type="component" value="Chromosome 1"/>
</dbReference>
<evidence type="ECO:0000256" key="1">
    <source>
        <dbReference type="ARBA" id="ARBA00005125"/>
    </source>
</evidence>
<name>A0ABY8CZS4_9HYPH</name>
<evidence type="ECO:0000313" key="4">
    <source>
        <dbReference type="EMBL" id="WEX84151.1"/>
    </source>
</evidence>
<dbReference type="InterPro" id="IPR001509">
    <property type="entry name" value="Epimerase_deHydtase"/>
</dbReference>
<feature type="domain" description="NAD-dependent epimerase/dehydratase" evidence="3">
    <location>
        <begin position="24"/>
        <end position="285"/>
    </location>
</feature>
<comment type="similarity">
    <text evidence="2">Belongs to the NAD(P)-dependent epimerase/dehydratase family.</text>
</comment>
<dbReference type="EMBL" id="CP120371">
    <property type="protein sequence ID" value="WEX84151.1"/>
    <property type="molecule type" value="Genomic_DNA"/>
</dbReference>
<dbReference type="Pfam" id="PF01370">
    <property type="entry name" value="Epimerase"/>
    <property type="match status" value="1"/>
</dbReference>
<evidence type="ECO:0000259" key="3">
    <source>
        <dbReference type="Pfam" id="PF01370"/>
    </source>
</evidence>
<accession>A0ABY8CZS4</accession>
<evidence type="ECO:0000256" key="2">
    <source>
        <dbReference type="ARBA" id="ARBA00007637"/>
    </source>
</evidence>
<proteinExistence type="inferred from homology"/>
<organism evidence="4 5">
    <name type="scientific">Sinorhizobium numidicum</name>
    <dbReference type="NCBI Taxonomy" id="680248"/>
    <lineage>
        <taxon>Bacteria</taxon>
        <taxon>Pseudomonadati</taxon>
        <taxon>Pseudomonadota</taxon>
        <taxon>Alphaproteobacteria</taxon>
        <taxon>Hyphomicrobiales</taxon>
        <taxon>Rhizobiaceae</taxon>
        <taxon>Sinorhizobium/Ensifer group</taxon>
        <taxon>Sinorhizobium</taxon>
    </lineage>
</organism>
<keyword evidence="5" id="KW-1185">Reference proteome</keyword>
<dbReference type="RefSeq" id="WP_280735055.1">
    <property type="nucleotide sequence ID" value="NZ_CP120368.1"/>
</dbReference>
<dbReference type="PANTHER" id="PTHR43000">
    <property type="entry name" value="DTDP-D-GLUCOSE 4,6-DEHYDRATASE-RELATED"/>
    <property type="match status" value="1"/>
</dbReference>
<evidence type="ECO:0000313" key="5">
    <source>
        <dbReference type="Proteomes" id="UP001235547"/>
    </source>
</evidence>
<sequence length="373" mass="40803">MSAGALSAGKRLATPSVSKRVAPIVVVGGSGFLGCNLADSFLRDGEDVIILDNLSRAGVERNLEWLAGNHGASVHAALIDIRDFAAIEPVFREAKAVFHFAAQTAVTTSLLQPIDDFETNARGTINVLEATRRAGRNAPVILASTNKVYGALADMEMMELDGRYMPTDETTRRFGVSEKRPLDFCTPYGCSKGVADQYVLDYAKSYGLPTAVLRMSCVYGPRQFGTEDQGWVAHFLLSALAGERISIYGDGKQVRDILHVSDAVAAYRAVLGSIDRFKGRAFNLGGGPANAVSVAEVLREIELLLGRPLATMKSEWRAGDQFFFVADTRALREALGWKARMAWRRGLRDLHAWLVEHRVHARAALRQPRRIIA</sequence>
<comment type="pathway">
    <text evidence="1">Bacterial outer membrane biogenesis; LPS O-antigen biosynthesis.</text>
</comment>
<dbReference type="SUPFAM" id="SSF51735">
    <property type="entry name" value="NAD(P)-binding Rossmann-fold domains"/>
    <property type="match status" value="1"/>
</dbReference>